<sequence length="316" mass="34658">MSSTFDSTLGAAFIGFGFSCLGYGFVLSQVVSYFTRYTADKAVYKSLVMAIWVLETADQMLVGHFVYFYTISNFANPFALLKGTVIWSVILQLTVGAVVGTTVKCCFILRVWRFSRHNKAATSCLLVLNFTQFALAIVYTVKAFQLGSLVNVFKLRILGIVSLSFGLATDVMIAASLCYFLRNYRTGHSGTDSLVNALSVYAVNTGALTIAISLSTLLLYWTMPENNFYFIAVYFSLSKFYAISFMATLNTRKIIRGRGSDYSAGGSISTNSTIGSTGLRMVIETSSTSGAVELQPMRKLAFAHDDAFIRAPPMVF</sequence>
<feature type="domain" description="DUF6534" evidence="2">
    <location>
        <begin position="167"/>
        <end position="253"/>
    </location>
</feature>
<dbReference type="AlphaFoldDB" id="A0A9P6DFE6"/>
<evidence type="ECO:0000313" key="4">
    <source>
        <dbReference type="Proteomes" id="UP000807025"/>
    </source>
</evidence>
<evidence type="ECO:0000256" key="1">
    <source>
        <dbReference type="SAM" id="Phobius"/>
    </source>
</evidence>
<evidence type="ECO:0000313" key="3">
    <source>
        <dbReference type="EMBL" id="KAF9493585.1"/>
    </source>
</evidence>
<proteinExistence type="predicted"/>
<feature type="transmembrane region" description="Helical" evidence="1">
    <location>
        <begin position="124"/>
        <end position="145"/>
    </location>
</feature>
<keyword evidence="1" id="KW-0472">Membrane</keyword>
<dbReference type="PANTHER" id="PTHR40465:SF1">
    <property type="entry name" value="DUF6534 DOMAIN-CONTAINING PROTEIN"/>
    <property type="match status" value="1"/>
</dbReference>
<feature type="transmembrane region" description="Helical" evidence="1">
    <location>
        <begin position="89"/>
        <end position="112"/>
    </location>
</feature>
<name>A0A9P6DFE6_PLEER</name>
<comment type="caution">
    <text evidence="3">The sequence shown here is derived from an EMBL/GenBank/DDBJ whole genome shotgun (WGS) entry which is preliminary data.</text>
</comment>
<protein>
    <recommendedName>
        <fullName evidence="2">DUF6534 domain-containing protein</fullName>
    </recommendedName>
</protein>
<evidence type="ECO:0000259" key="2">
    <source>
        <dbReference type="Pfam" id="PF20152"/>
    </source>
</evidence>
<accession>A0A9P6DFE6</accession>
<dbReference type="OrthoDB" id="3190888at2759"/>
<organism evidence="3 4">
    <name type="scientific">Pleurotus eryngii</name>
    <name type="common">Boletus of the steppes</name>
    <dbReference type="NCBI Taxonomy" id="5323"/>
    <lineage>
        <taxon>Eukaryota</taxon>
        <taxon>Fungi</taxon>
        <taxon>Dikarya</taxon>
        <taxon>Basidiomycota</taxon>
        <taxon>Agaricomycotina</taxon>
        <taxon>Agaricomycetes</taxon>
        <taxon>Agaricomycetidae</taxon>
        <taxon>Agaricales</taxon>
        <taxon>Pleurotineae</taxon>
        <taxon>Pleurotaceae</taxon>
        <taxon>Pleurotus</taxon>
    </lineage>
</organism>
<dbReference type="Proteomes" id="UP000807025">
    <property type="component" value="Unassembled WGS sequence"/>
</dbReference>
<keyword evidence="1" id="KW-1133">Transmembrane helix</keyword>
<reference evidence="3" key="1">
    <citation type="submission" date="2020-11" db="EMBL/GenBank/DDBJ databases">
        <authorList>
            <consortium name="DOE Joint Genome Institute"/>
            <person name="Ahrendt S."/>
            <person name="Riley R."/>
            <person name="Andreopoulos W."/>
            <person name="Labutti K."/>
            <person name="Pangilinan J."/>
            <person name="Ruiz-Duenas F.J."/>
            <person name="Barrasa J.M."/>
            <person name="Sanchez-Garcia M."/>
            <person name="Camarero S."/>
            <person name="Miyauchi S."/>
            <person name="Serrano A."/>
            <person name="Linde D."/>
            <person name="Babiker R."/>
            <person name="Drula E."/>
            <person name="Ayuso-Fernandez I."/>
            <person name="Pacheco R."/>
            <person name="Padilla G."/>
            <person name="Ferreira P."/>
            <person name="Barriuso J."/>
            <person name="Kellner H."/>
            <person name="Castanera R."/>
            <person name="Alfaro M."/>
            <person name="Ramirez L."/>
            <person name="Pisabarro A.G."/>
            <person name="Kuo A."/>
            <person name="Tritt A."/>
            <person name="Lipzen A."/>
            <person name="He G."/>
            <person name="Yan M."/>
            <person name="Ng V."/>
            <person name="Cullen D."/>
            <person name="Martin F."/>
            <person name="Rosso M.-N."/>
            <person name="Henrissat B."/>
            <person name="Hibbett D."/>
            <person name="Martinez A.T."/>
            <person name="Grigoriev I.V."/>
        </authorList>
    </citation>
    <scope>NUCLEOTIDE SEQUENCE</scope>
    <source>
        <strain evidence="3">ATCC 90797</strain>
    </source>
</reference>
<feature type="transmembrane region" description="Helical" evidence="1">
    <location>
        <begin position="228"/>
        <end position="249"/>
    </location>
</feature>
<dbReference type="EMBL" id="MU154583">
    <property type="protein sequence ID" value="KAF9493585.1"/>
    <property type="molecule type" value="Genomic_DNA"/>
</dbReference>
<feature type="transmembrane region" description="Helical" evidence="1">
    <location>
        <begin position="12"/>
        <end position="35"/>
    </location>
</feature>
<keyword evidence="1" id="KW-0812">Transmembrane</keyword>
<feature type="transmembrane region" description="Helical" evidence="1">
    <location>
        <begin position="193"/>
        <end position="222"/>
    </location>
</feature>
<feature type="transmembrane region" description="Helical" evidence="1">
    <location>
        <begin position="47"/>
        <end position="69"/>
    </location>
</feature>
<dbReference type="Pfam" id="PF20152">
    <property type="entry name" value="DUF6534"/>
    <property type="match status" value="1"/>
</dbReference>
<dbReference type="PANTHER" id="PTHR40465">
    <property type="entry name" value="CHROMOSOME 1, WHOLE GENOME SHOTGUN SEQUENCE"/>
    <property type="match status" value="1"/>
</dbReference>
<dbReference type="InterPro" id="IPR045339">
    <property type="entry name" value="DUF6534"/>
</dbReference>
<keyword evidence="4" id="KW-1185">Reference proteome</keyword>
<feature type="transmembrane region" description="Helical" evidence="1">
    <location>
        <begin position="157"/>
        <end position="181"/>
    </location>
</feature>
<gene>
    <name evidence="3" type="ORF">BDN71DRAFT_1450052</name>
</gene>